<dbReference type="AlphaFoldDB" id="A0A2J0ZA64"/>
<evidence type="ECO:0000313" key="10">
    <source>
        <dbReference type="Proteomes" id="UP000231987"/>
    </source>
</evidence>
<evidence type="ECO:0000259" key="8">
    <source>
        <dbReference type="PROSITE" id="PS50928"/>
    </source>
</evidence>
<keyword evidence="2 7" id="KW-0813">Transport</keyword>
<evidence type="ECO:0000313" key="9">
    <source>
        <dbReference type="EMBL" id="PJR17407.1"/>
    </source>
</evidence>
<comment type="similarity">
    <text evidence="7">Belongs to the binding-protein-dependent transport system permease family.</text>
</comment>
<dbReference type="CDD" id="cd06261">
    <property type="entry name" value="TM_PBP2"/>
    <property type="match status" value="1"/>
</dbReference>
<dbReference type="RefSeq" id="WP_100669978.1">
    <property type="nucleotide sequence ID" value="NZ_NJGD01000001.1"/>
</dbReference>
<dbReference type="InterPro" id="IPR035906">
    <property type="entry name" value="MetI-like_sf"/>
</dbReference>
<feature type="transmembrane region" description="Helical" evidence="7">
    <location>
        <begin position="188"/>
        <end position="210"/>
    </location>
</feature>
<keyword evidence="3" id="KW-1003">Cell membrane</keyword>
<dbReference type="SUPFAM" id="SSF161098">
    <property type="entry name" value="MetI-like"/>
    <property type="match status" value="1"/>
</dbReference>
<comment type="subcellular location">
    <subcellularLocation>
        <location evidence="1 7">Cell membrane</location>
        <topology evidence="1 7">Multi-pass membrane protein</topology>
    </subcellularLocation>
</comment>
<sequence>MNKLQTLKRPGLPGWLILFGSVLLVLVCLFPFWWMVLSSVKTLRELYTVPPIWWPAAPTWDNYRTVLFESNIPRYFLNSIVISVGSTALALVLAIFASYGFARFNFKGKPLLQSFVLVGQLLPTAAIIVPLFVTLRVLNLVNTYWGLILVYMIITLPLSVWMLTSYFKNIPVELEEAAIIDGASRLECLFRITLPLSLPGLASVMVYAFVTTWNEFIFALCFATDSSVKTLPIGLAEFSTEFNTDWGAVMAASVVMTLPIAILFLSMQRLFVGGLTAGATKG</sequence>
<gene>
    <name evidence="9" type="ORF">CEJ86_04450</name>
</gene>
<dbReference type="InterPro" id="IPR000515">
    <property type="entry name" value="MetI-like"/>
</dbReference>
<evidence type="ECO:0000256" key="3">
    <source>
        <dbReference type="ARBA" id="ARBA00022475"/>
    </source>
</evidence>
<evidence type="ECO:0000256" key="7">
    <source>
        <dbReference type="RuleBase" id="RU363032"/>
    </source>
</evidence>
<feature type="transmembrane region" description="Helical" evidence="7">
    <location>
        <begin position="246"/>
        <end position="265"/>
    </location>
</feature>
<feature type="domain" description="ABC transmembrane type-1" evidence="8">
    <location>
        <begin position="76"/>
        <end position="267"/>
    </location>
</feature>
<keyword evidence="4 7" id="KW-0812">Transmembrane</keyword>
<evidence type="ECO:0000256" key="4">
    <source>
        <dbReference type="ARBA" id="ARBA00022692"/>
    </source>
</evidence>
<keyword evidence="5 7" id="KW-1133">Transmembrane helix</keyword>
<keyword evidence="6 7" id="KW-0472">Membrane</keyword>
<protein>
    <submittedName>
        <fullName evidence="9">ABC transporter permease</fullName>
    </submittedName>
</protein>
<dbReference type="GO" id="GO:0055085">
    <property type="term" value="P:transmembrane transport"/>
    <property type="evidence" value="ECO:0007669"/>
    <property type="project" value="InterPro"/>
</dbReference>
<proteinExistence type="inferred from homology"/>
<feature type="transmembrane region" description="Helical" evidence="7">
    <location>
        <begin position="75"/>
        <end position="102"/>
    </location>
</feature>
<name>A0A2J0ZA64_RHIML</name>
<feature type="transmembrane region" description="Helical" evidence="7">
    <location>
        <begin position="144"/>
        <end position="167"/>
    </location>
</feature>
<evidence type="ECO:0000256" key="1">
    <source>
        <dbReference type="ARBA" id="ARBA00004651"/>
    </source>
</evidence>
<evidence type="ECO:0000256" key="5">
    <source>
        <dbReference type="ARBA" id="ARBA00022989"/>
    </source>
</evidence>
<comment type="caution">
    <text evidence="9">The sequence shown here is derived from an EMBL/GenBank/DDBJ whole genome shotgun (WGS) entry which is preliminary data.</text>
</comment>
<organism evidence="9 10">
    <name type="scientific">Rhizobium meliloti</name>
    <name type="common">Ensifer meliloti</name>
    <name type="synonym">Sinorhizobium meliloti</name>
    <dbReference type="NCBI Taxonomy" id="382"/>
    <lineage>
        <taxon>Bacteria</taxon>
        <taxon>Pseudomonadati</taxon>
        <taxon>Pseudomonadota</taxon>
        <taxon>Alphaproteobacteria</taxon>
        <taxon>Hyphomicrobiales</taxon>
        <taxon>Rhizobiaceae</taxon>
        <taxon>Sinorhizobium/Ensifer group</taxon>
        <taxon>Sinorhizobium</taxon>
    </lineage>
</organism>
<dbReference type="InterPro" id="IPR050901">
    <property type="entry name" value="BP-dep_ABC_trans_perm"/>
</dbReference>
<reference evidence="9 10" key="1">
    <citation type="submission" date="2017-06" db="EMBL/GenBank/DDBJ databases">
        <title>Ensifer strains isolated from leguminous trees and herbs display diverse denitrification phenotypes with some acting as strong N2O sinks.</title>
        <authorList>
            <person name="Woliy K."/>
            <person name="Mania D."/>
            <person name="Bakken L.R."/>
            <person name="Frostegard A."/>
        </authorList>
    </citation>
    <scope>NUCLEOTIDE SEQUENCE [LARGE SCALE GENOMIC DNA]</scope>
    <source>
        <strain evidence="9 10">AC50a</strain>
    </source>
</reference>
<feature type="transmembrane region" description="Helical" evidence="7">
    <location>
        <begin position="12"/>
        <end position="34"/>
    </location>
</feature>
<dbReference type="PANTHER" id="PTHR32243">
    <property type="entry name" value="MALTOSE TRANSPORT SYSTEM PERMEASE-RELATED"/>
    <property type="match status" value="1"/>
</dbReference>
<accession>A0A2J0ZA64</accession>
<dbReference type="Gene3D" id="1.10.3720.10">
    <property type="entry name" value="MetI-like"/>
    <property type="match status" value="1"/>
</dbReference>
<dbReference type="EMBL" id="NJGD01000001">
    <property type="protein sequence ID" value="PJR17407.1"/>
    <property type="molecule type" value="Genomic_DNA"/>
</dbReference>
<dbReference type="PROSITE" id="PS50928">
    <property type="entry name" value="ABC_TM1"/>
    <property type="match status" value="1"/>
</dbReference>
<feature type="transmembrane region" description="Helical" evidence="7">
    <location>
        <begin position="114"/>
        <end position="138"/>
    </location>
</feature>
<evidence type="ECO:0000256" key="2">
    <source>
        <dbReference type="ARBA" id="ARBA00022448"/>
    </source>
</evidence>
<evidence type="ECO:0000256" key="6">
    <source>
        <dbReference type="ARBA" id="ARBA00023136"/>
    </source>
</evidence>
<dbReference type="PANTHER" id="PTHR32243:SF18">
    <property type="entry name" value="INNER MEMBRANE ABC TRANSPORTER PERMEASE PROTEIN YCJP"/>
    <property type="match status" value="1"/>
</dbReference>
<dbReference type="Proteomes" id="UP000231987">
    <property type="component" value="Unassembled WGS sequence"/>
</dbReference>
<dbReference type="GO" id="GO:0005886">
    <property type="term" value="C:plasma membrane"/>
    <property type="evidence" value="ECO:0007669"/>
    <property type="project" value="UniProtKB-SubCell"/>
</dbReference>
<dbReference type="Pfam" id="PF00528">
    <property type="entry name" value="BPD_transp_1"/>
    <property type="match status" value="1"/>
</dbReference>